<dbReference type="InterPro" id="IPR000515">
    <property type="entry name" value="MetI-like"/>
</dbReference>
<dbReference type="SUPFAM" id="SSF160964">
    <property type="entry name" value="MalF N-terminal region-like"/>
    <property type="match status" value="1"/>
</dbReference>
<keyword evidence="10" id="KW-1185">Reference proteome</keyword>
<comment type="subcellular location">
    <subcellularLocation>
        <location evidence="1 7">Cell membrane</location>
        <topology evidence="1 7">Multi-pass membrane protein</topology>
    </subcellularLocation>
</comment>
<proteinExistence type="inferred from homology"/>
<organism evidence="9 10">
    <name type="scientific">Kineosporia babensis</name>
    <dbReference type="NCBI Taxonomy" id="499548"/>
    <lineage>
        <taxon>Bacteria</taxon>
        <taxon>Bacillati</taxon>
        <taxon>Actinomycetota</taxon>
        <taxon>Actinomycetes</taxon>
        <taxon>Kineosporiales</taxon>
        <taxon>Kineosporiaceae</taxon>
        <taxon>Kineosporia</taxon>
    </lineage>
</organism>
<reference evidence="9" key="1">
    <citation type="submission" date="2021-11" db="EMBL/GenBank/DDBJ databases">
        <title>Streptomyces corallinus and Kineosporia corallina sp. nov., two new coral-derived marine actinobacteria.</title>
        <authorList>
            <person name="Buangrab K."/>
            <person name="Sutthacheep M."/>
            <person name="Yeemin T."/>
            <person name="Harunari E."/>
            <person name="Igarashi Y."/>
            <person name="Sripreechasak P."/>
            <person name="Kanchanasin P."/>
            <person name="Tanasupawat S."/>
            <person name="Phongsopitanun W."/>
        </authorList>
    </citation>
    <scope>NUCLEOTIDE SEQUENCE</scope>
    <source>
        <strain evidence="9">JCM 31032</strain>
    </source>
</reference>
<keyword evidence="4 7" id="KW-0812">Transmembrane</keyword>
<evidence type="ECO:0000256" key="2">
    <source>
        <dbReference type="ARBA" id="ARBA00022448"/>
    </source>
</evidence>
<dbReference type="InterPro" id="IPR051393">
    <property type="entry name" value="ABC_transporter_permease"/>
</dbReference>
<accession>A0A9X1SWL1</accession>
<feature type="transmembrane region" description="Helical" evidence="7">
    <location>
        <begin position="87"/>
        <end position="113"/>
    </location>
</feature>
<evidence type="ECO:0000313" key="9">
    <source>
        <dbReference type="EMBL" id="MCD5315207.1"/>
    </source>
</evidence>
<dbReference type="EMBL" id="JAJOMB010000020">
    <property type="protein sequence ID" value="MCD5315207.1"/>
    <property type="molecule type" value="Genomic_DNA"/>
</dbReference>
<keyword evidence="6 7" id="KW-0472">Membrane</keyword>
<protein>
    <submittedName>
        <fullName evidence="9">Sugar ABC transporter permease</fullName>
    </submittedName>
</protein>
<dbReference type="Proteomes" id="UP001138997">
    <property type="component" value="Unassembled WGS sequence"/>
</dbReference>
<keyword evidence="3" id="KW-1003">Cell membrane</keyword>
<dbReference type="Pfam" id="PF00528">
    <property type="entry name" value="BPD_transp_1"/>
    <property type="match status" value="1"/>
</dbReference>
<dbReference type="Gene3D" id="1.10.3720.10">
    <property type="entry name" value="MetI-like"/>
    <property type="match status" value="1"/>
</dbReference>
<dbReference type="RefSeq" id="WP_231448008.1">
    <property type="nucleotide sequence ID" value="NZ_JAJOMB010000020.1"/>
</dbReference>
<dbReference type="PANTHER" id="PTHR30193:SF37">
    <property type="entry name" value="INNER MEMBRANE ABC TRANSPORTER PERMEASE PROTEIN YCJO"/>
    <property type="match status" value="1"/>
</dbReference>
<keyword evidence="5 7" id="KW-1133">Transmembrane helix</keyword>
<sequence>MAVVIDRALAPPSPSRPRTSSGQRAAHDHPLWFLIPALAVLTVFFVLPTVFNFVYAFTDWSSFKSSISFAGLENFRSLLSNGSLADALVVTMVYAALVAVFQNLFGLVLALLLERDTAVNRAVRVAFFVPVVMSALAVGYIFQALLKPEGALNQILGFLAGRTVEIAWLGSTTWTIVVVALVHAWKWMGLSMLIYLAGLKTINSEVIEAARIDGAGWWKTFLAIRFPLLAPAITFNVATALLGSMNGFDIVQATTAGGPGGSTELLNIWVFRTFGQGLFAQATTMSLVLFVAVTVLAFPVIRTLRRREDVL</sequence>
<gene>
    <name evidence="9" type="ORF">LR394_30305</name>
</gene>
<comment type="similarity">
    <text evidence="7">Belongs to the binding-protein-dependent transport system permease family.</text>
</comment>
<evidence type="ECO:0000256" key="3">
    <source>
        <dbReference type="ARBA" id="ARBA00022475"/>
    </source>
</evidence>
<evidence type="ECO:0000259" key="8">
    <source>
        <dbReference type="PROSITE" id="PS50928"/>
    </source>
</evidence>
<evidence type="ECO:0000256" key="5">
    <source>
        <dbReference type="ARBA" id="ARBA00022989"/>
    </source>
</evidence>
<dbReference type="SUPFAM" id="SSF161098">
    <property type="entry name" value="MetI-like"/>
    <property type="match status" value="1"/>
</dbReference>
<comment type="caution">
    <text evidence="9">The sequence shown here is derived from an EMBL/GenBank/DDBJ whole genome shotgun (WGS) entry which is preliminary data.</text>
</comment>
<feature type="domain" description="ABC transmembrane type-1" evidence="8">
    <location>
        <begin position="88"/>
        <end position="300"/>
    </location>
</feature>
<dbReference type="PANTHER" id="PTHR30193">
    <property type="entry name" value="ABC TRANSPORTER PERMEASE PROTEIN"/>
    <property type="match status" value="1"/>
</dbReference>
<keyword evidence="2 7" id="KW-0813">Transport</keyword>
<feature type="transmembrane region" description="Helical" evidence="7">
    <location>
        <begin position="166"/>
        <end position="185"/>
    </location>
</feature>
<feature type="transmembrane region" description="Helical" evidence="7">
    <location>
        <begin position="125"/>
        <end position="146"/>
    </location>
</feature>
<feature type="transmembrane region" description="Helical" evidence="7">
    <location>
        <begin position="31"/>
        <end position="55"/>
    </location>
</feature>
<feature type="transmembrane region" description="Helical" evidence="7">
    <location>
        <begin position="221"/>
        <end position="242"/>
    </location>
</feature>
<dbReference type="GO" id="GO:0055085">
    <property type="term" value="P:transmembrane transport"/>
    <property type="evidence" value="ECO:0007669"/>
    <property type="project" value="InterPro"/>
</dbReference>
<dbReference type="AlphaFoldDB" id="A0A9X1SWL1"/>
<dbReference type="GO" id="GO:0005886">
    <property type="term" value="C:plasma membrane"/>
    <property type="evidence" value="ECO:0007669"/>
    <property type="project" value="UniProtKB-SubCell"/>
</dbReference>
<evidence type="ECO:0000256" key="7">
    <source>
        <dbReference type="RuleBase" id="RU363032"/>
    </source>
</evidence>
<evidence type="ECO:0000256" key="6">
    <source>
        <dbReference type="ARBA" id="ARBA00023136"/>
    </source>
</evidence>
<evidence type="ECO:0000313" key="10">
    <source>
        <dbReference type="Proteomes" id="UP001138997"/>
    </source>
</evidence>
<dbReference type="CDD" id="cd06261">
    <property type="entry name" value="TM_PBP2"/>
    <property type="match status" value="1"/>
</dbReference>
<evidence type="ECO:0000256" key="1">
    <source>
        <dbReference type="ARBA" id="ARBA00004651"/>
    </source>
</evidence>
<dbReference type="PROSITE" id="PS50928">
    <property type="entry name" value="ABC_TM1"/>
    <property type="match status" value="1"/>
</dbReference>
<evidence type="ECO:0000256" key="4">
    <source>
        <dbReference type="ARBA" id="ARBA00022692"/>
    </source>
</evidence>
<name>A0A9X1SWL1_9ACTN</name>
<dbReference type="InterPro" id="IPR035906">
    <property type="entry name" value="MetI-like_sf"/>
</dbReference>
<feature type="transmembrane region" description="Helical" evidence="7">
    <location>
        <begin position="278"/>
        <end position="301"/>
    </location>
</feature>